<reference evidence="1 2" key="1">
    <citation type="submission" date="2023-08" db="EMBL/GenBank/DDBJ databases">
        <title>Arthrobacter horti sp. nov., isolated from forest soil.</title>
        <authorList>
            <person name="Park M."/>
        </authorList>
    </citation>
    <scope>NUCLEOTIDE SEQUENCE [LARGE SCALE GENOMIC DNA]</scope>
    <source>
        <strain evidence="1 2">YJM1</strain>
    </source>
</reference>
<keyword evidence="2" id="KW-1185">Reference proteome</keyword>
<protein>
    <submittedName>
        <fullName evidence="1">SRPBCC family protein</fullName>
    </submittedName>
</protein>
<dbReference type="SUPFAM" id="SSF55961">
    <property type="entry name" value="Bet v1-like"/>
    <property type="match status" value="1"/>
</dbReference>
<dbReference type="EMBL" id="JAVALS010000009">
    <property type="protein sequence ID" value="MDP5227936.1"/>
    <property type="molecule type" value="Genomic_DNA"/>
</dbReference>
<dbReference type="CDD" id="cd07821">
    <property type="entry name" value="PYR_PYL_RCAR_like"/>
    <property type="match status" value="1"/>
</dbReference>
<dbReference type="Gene3D" id="3.30.530.20">
    <property type="match status" value="1"/>
</dbReference>
<organism evidence="1 2">
    <name type="scientific">Arthrobacter horti</name>
    <dbReference type="NCBI Taxonomy" id="3068273"/>
    <lineage>
        <taxon>Bacteria</taxon>
        <taxon>Bacillati</taxon>
        <taxon>Actinomycetota</taxon>
        <taxon>Actinomycetes</taxon>
        <taxon>Micrococcales</taxon>
        <taxon>Micrococcaceae</taxon>
        <taxon>Arthrobacter</taxon>
    </lineage>
</organism>
<proteinExistence type="predicted"/>
<dbReference type="InterPro" id="IPR019587">
    <property type="entry name" value="Polyketide_cyclase/dehydratase"/>
</dbReference>
<evidence type="ECO:0000313" key="2">
    <source>
        <dbReference type="Proteomes" id="UP001232725"/>
    </source>
</evidence>
<dbReference type="PANTHER" id="PTHR39332">
    <property type="entry name" value="BLL4707 PROTEIN"/>
    <property type="match status" value="1"/>
</dbReference>
<gene>
    <name evidence="1" type="ORF">Q9R02_12280</name>
</gene>
<evidence type="ECO:0000313" key="1">
    <source>
        <dbReference type="EMBL" id="MDP5227936.1"/>
    </source>
</evidence>
<comment type="caution">
    <text evidence="1">The sequence shown here is derived from an EMBL/GenBank/DDBJ whole genome shotgun (WGS) entry which is preliminary data.</text>
</comment>
<accession>A0ABT9IQT5</accession>
<dbReference type="Pfam" id="PF10604">
    <property type="entry name" value="Polyketide_cyc2"/>
    <property type="match status" value="1"/>
</dbReference>
<dbReference type="Proteomes" id="UP001232725">
    <property type="component" value="Unassembled WGS sequence"/>
</dbReference>
<dbReference type="InterPro" id="IPR023393">
    <property type="entry name" value="START-like_dom_sf"/>
</dbReference>
<sequence length="151" mass="16242">MGSISVSRIVPGSPDTVWELIGGFHALPDWLSSVTECTPLHGGRVRGFTAPDGSTVHERLVEFSDAERRYSYTFDQSPFPVTGYLSTLRVHAVPGLEDAAEVQWSGRFVPQGVSAEEAEVLFRGIYRSGLSSLNKTLSARSVATDGTPATA</sequence>
<name>A0ABT9IQT5_9MICC</name>
<dbReference type="PANTHER" id="PTHR39332:SF7">
    <property type="entry name" value="SRPBCC FAMILY PROTEIN"/>
    <property type="match status" value="1"/>
</dbReference>
<dbReference type="RefSeq" id="WP_305996990.1">
    <property type="nucleotide sequence ID" value="NZ_JAVALS010000009.1"/>
</dbReference>